<dbReference type="Proteomes" id="UP000521922">
    <property type="component" value="Unassembled WGS sequence"/>
</dbReference>
<dbReference type="AlphaFoldDB" id="A0A7Y9J1C6"/>
<evidence type="ECO:0000313" key="2">
    <source>
        <dbReference type="EMBL" id="NYD23000.1"/>
    </source>
</evidence>
<evidence type="ECO:0000256" key="1">
    <source>
        <dbReference type="SAM" id="MobiDB-lite"/>
    </source>
</evidence>
<organism evidence="2 3">
    <name type="scientific">Kineococcus aurantiacus</name>
    <dbReference type="NCBI Taxonomy" id="37633"/>
    <lineage>
        <taxon>Bacteria</taxon>
        <taxon>Bacillati</taxon>
        <taxon>Actinomycetota</taxon>
        <taxon>Actinomycetes</taxon>
        <taxon>Kineosporiales</taxon>
        <taxon>Kineosporiaceae</taxon>
        <taxon>Kineococcus</taxon>
    </lineage>
</organism>
<protein>
    <submittedName>
        <fullName evidence="2">Uncharacterized protein</fullName>
    </submittedName>
</protein>
<dbReference type="Gene3D" id="3.40.50.720">
    <property type="entry name" value="NAD(P)-binding Rossmann-like Domain"/>
    <property type="match status" value="1"/>
</dbReference>
<gene>
    <name evidence="2" type="ORF">BJ968_002540</name>
</gene>
<dbReference type="GO" id="GO:0016616">
    <property type="term" value="F:oxidoreductase activity, acting on the CH-OH group of donors, NAD or NADP as acceptor"/>
    <property type="evidence" value="ECO:0007669"/>
    <property type="project" value="TreeGrafter"/>
</dbReference>
<keyword evidence="3" id="KW-1185">Reference proteome</keyword>
<dbReference type="InterPro" id="IPR036291">
    <property type="entry name" value="NAD(P)-bd_dom_sf"/>
</dbReference>
<dbReference type="RefSeq" id="WP_179752404.1">
    <property type="nucleotide sequence ID" value="NZ_BAAAGN010000001.1"/>
</dbReference>
<evidence type="ECO:0000313" key="3">
    <source>
        <dbReference type="Proteomes" id="UP000521922"/>
    </source>
</evidence>
<proteinExistence type="predicted"/>
<comment type="caution">
    <text evidence="2">The sequence shown here is derived from an EMBL/GenBank/DDBJ whole genome shotgun (WGS) entry which is preliminary data.</text>
</comment>
<dbReference type="InterPro" id="IPR050988">
    <property type="entry name" value="Mannitol_DH/Oxidoreductase"/>
</dbReference>
<name>A0A7Y9J1C6_9ACTN</name>
<accession>A0A7Y9J1C6</accession>
<feature type="region of interest" description="Disordered" evidence="1">
    <location>
        <begin position="1"/>
        <end position="21"/>
    </location>
</feature>
<dbReference type="PANTHER" id="PTHR43362:SF1">
    <property type="entry name" value="MANNITOL DEHYDROGENASE 2-RELATED"/>
    <property type="match status" value="1"/>
</dbReference>
<dbReference type="SUPFAM" id="SSF51735">
    <property type="entry name" value="NAD(P)-binding Rossmann-fold domains"/>
    <property type="match status" value="1"/>
</dbReference>
<dbReference type="PANTHER" id="PTHR43362">
    <property type="entry name" value="MANNITOL DEHYDROGENASE DSF1-RELATED"/>
    <property type="match status" value="1"/>
</dbReference>
<reference evidence="2 3" key="1">
    <citation type="submission" date="2020-07" db="EMBL/GenBank/DDBJ databases">
        <title>Sequencing the genomes of 1000 actinobacteria strains.</title>
        <authorList>
            <person name="Klenk H.-P."/>
        </authorList>
    </citation>
    <scope>NUCLEOTIDE SEQUENCE [LARGE SCALE GENOMIC DNA]</scope>
    <source>
        <strain evidence="2 3">DSM 7487</strain>
    </source>
</reference>
<dbReference type="EMBL" id="JACCBB010000001">
    <property type="protein sequence ID" value="NYD23000.1"/>
    <property type="molecule type" value="Genomic_DNA"/>
</dbReference>
<sequence length="385" mass="39181">MLHDAIALRPSPAGAPPGVPLARQAPSPCVVRVRAAGATALDHAPDHAPDDVPGDGLGRAGDWRVAGVELPPSATGSGAAGDLVEVLAAPDVRLVTLGPLDGAGGATAHDVLVRALARRRALGTGPFTVLHLDPLPRGAARTRQAVLELARAQDPGLAAWIARHGAFPGSVPDPAPPQATGARWLVEDAFCAGHPPPEALGITLVPSTAPWEALRRRLDQGARWALGAVSGSTGGPSPAQTLSDPCVRGFLRGFLDEFTGTAPGVPDDHLARYRAAVVTDLAAATGPLEPPPVPRLLRETVLPTLRRGLDRGHPVGHLALAAAAWLATSAGRSGGPGDDLDATALVRDHPGGLGPLVEDVRLTRVLQGALDRLAAGALGELGRAA</sequence>